<dbReference type="InterPro" id="IPR016140">
    <property type="entry name" value="Bifunc_inhib/LTP/seed_store"/>
</dbReference>
<evidence type="ECO:0000256" key="5">
    <source>
        <dbReference type="SAM" id="MobiDB-lite"/>
    </source>
</evidence>
<feature type="chain" id="PRO_5003774385" description="Bifunctional inhibitor/plant lipid transfer protein/seed storage helical domain-containing protein" evidence="6">
    <location>
        <begin position="26"/>
        <end position="197"/>
    </location>
</feature>
<protein>
    <recommendedName>
        <fullName evidence="7">Bifunctional inhibitor/plant lipid transfer protein/seed storage helical domain-containing protein</fullName>
    </recommendedName>
</protein>
<dbReference type="InterPro" id="IPR036312">
    <property type="entry name" value="Bifun_inhib/LTP/seed_sf"/>
</dbReference>
<dbReference type="CDD" id="cd00010">
    <property type="entry name" value="AAI_LTSS"/>
    <property type="match status" value="1"/>
</dbReference>
<evidence type="ECO:0000313" key="8">
    <source>
        <dbReference type="EnsemblPlants" id="OB04G22390.1"/>
    </source>
</evidence>
<reference evidence="8" key="1">
    <citation type="journal article" date="2013" name="Nat. Commun.">
        <title>Whole-genome sequencing of Oryza brachyantha reveals mechanisms underlying Oryza genome evolution.</title>
        <authorList>
            <person name="Chen J."/>
            <person name="Huang Q."/>
            <person name="Gao D."/>
            <person name="Wang J."/>
            <person name="Lang Y."/>
            <person name="Liu T."/>
            <person name="Li B."/>
            <person name="Bai Z."/>
            <person name="Luis Goicoechea J."/>
            <person name="Liang C."/>
            <person name="Chen C."/>
            <person name="Zhang W."/>
            <person name="Sun S."/>
            <person name="Liao Y."/>
            <person name="Zhang X."/>
            <person name="Yang L."/>
            <person name="Song C."/>
            <person name="Wang M."/>
            <person name="Shi J."/>
            <person name="Liu G."/>
            <person name="Liu J."/>
            <person name="Zhou H."/>
            <person name="Zhou W."/>
            <person name="Yu Q."/>
            <person name="An N."/>
            <person name="Chen Y."/>
            <person name="Cai Q."/>
            <person name="Wang B."/>
            <person name="Liu B."/>
            <person name="Min J."/>
            <person name="Huang Y."/>
            <person name="Wu H."/>
            <person name="Li Z."/>
            <person name="Zhang Y."/>
            <person name="Yin Y."/>
            <person name="Song W."/>
            <person name="Jiang J."/>
            <person name="Jackson S.A."/>
            <person name="Wing R.A."/>
            <person name="Wang J."/>
            <person name="Chen M."/>
        </authorList>
    </citation>
    <scope>NUCLEOTIDE SEQUENCE [LARGE SCALE GENOMIC DNA]</scope>
    <source>
        <strain evidence="8">cv. IRGC 101232</strain>
    </source>
</reference>
<keyword evidence="3" id="KW-1015">Disulfide bond</keyword>
<feature type="region of interest" description="Disordered" evidence="5">
    <location>
        <begin position="115"/>
        <end position="168"/>
    </location>
</feature>
<dbReference type="RefSeq" id="XP_040379009.1">
    <property type="nucleotide sequence ID" value="XM_040523075.1"/>
</dbReference>
<evidence type="ECO:0000256" key="1">
    <source>
        <dbReference type="ARBA" id="ARBA00009748"/>
    </source>
</evidence>
<dbReference type="OMA" id="VPADTCC"/>
<dbReference type="EnsemblPlants" id="OB04G22390.1">
    <property type="protein sequence ID" value="OB04G22390.1"/>
    <property type="gene ID" value="OB04G22390"/>
</dbReference>
<feature type="signal peptide" evidence="6">
    <location>
        <begin position="1"/>
        <end position="25"/>
    </location>
</feature>
<proteinExistence type="inferred from homology"/>
<keyword evidence="2 6" id="KW-0732">Signal</keyword>
<evidence type="ECO:0000256" key="3">
    <source>
        <dbReference type="ARBA" id="ARBA00023157"/>
    </source>
</evidence>
<dbReference type="Proteomes" id="UP000006038">
    <property type="component" value="Chromosome 4"/>
</dbReference>
<dbReference type="Gene3D" id="1.10.110.10">
    <property type="entry name" value="Plant lipid-transfer and hydrophobic proteins"/>
    <property type="match status" value="1"/>
</dbReference>
<feature type="compositionally biased region" description="Pro residues" evidence="5">
    <location>
        <begin position="148"/>
        <end position="158"/>
    </location>
</feature>
<feature type="compositionally biased region" description="Pro residues" evidence="5">
    <location>
        <begin position="120"/>
        <end position="134"/>
    </location>
</feature>
<evidence type="ECO:0000259" key="7">
    <source>
        <dbReference type="SMART" id="SM00499"/>
    </source>
</evidence>
<dbReference type="STRING" id="4533.J3LYL4"/>
<evidence type="ECO:0000256" key="2">
    <source>
        <dbReference type="ARBA" id="ARBA00022729"/>
    </source>
</evidence>
<dbReference type="SUPFAM" id="SSF47699">
    <property type="entry name" value="Bifunctional inhibitor/lipid-transfer protein/seed storage 2S albumin"/>
    <property type="match status" value="1"/>
</dbReference>
<evidence type="ECO:0000313" key="9">
    <source>
        <dbReference type="Proteomes" id="UP000006038"/>
    </source>
</evidence>
<dbReference type="SMART" id="SM00499">
    <property type="entry name" value="AAI"/>
    <property type="match status" value="1"/>
</dbReference>
<dbReference type="AlphaFoldDB" id="J3LYL4"/>
<dbReference type="eggNOG" id="ENOG502S5ED">
    <property type="taxonomic scope" value="Eukaryota"/>
</dbReference>
<reference evidence="8" key="2">
    <citation type="submission" date="2013-04" db="UniProtKB">
        <authorList>
            <consortium name="EnsemblPlants"/>
        </authorList>
    </citation>
    <scope>IDENTIFICATION</scope>
</reference>
<organism evidence="8">
    <name type="scientific">Oryza brachyantha</name>
    <name type="common">malo sina</name>
    <dbReference type="NCBI Taxonomy" id="4533"/>
    <lineage>
        <taxon>Eukaryota</taxon>
        <taxon>Viridiplantae</taxon>
        <taxon>Streptophyta</taxon>
        <taxon>Embryophyta</taxon>
        <taxon>Tracheophyta</taxon>
        <taxon>Spermatophyta</taxon>
        <taxon>Magnoliopsida</taxon>
        <taxon>Liliopsida</taxon>
        <taxon>Poales</taxon>
        <taxon>Poaceae</taxon>
        <taxon>BOP clade</taxon>
        <taxon>Oryzoideae</taxon>
        <taxon>Oryzeae</taxon>
        <taxon>Oryzinae</taxon>
        <taxon>Oryza</taxon>
    </lineage>
</organism>
<dbReference type="PANTHER" id="PTHR33044">
    <property type="entry name" value="BIFUNCTIONAL INHIBITOR/LIPID-TRANSFER PROTEIN/SEED STORAGE 2S ALBUMIN SUPERFAMILY PROTEIN-RELATED"/>
    <property type="match status" value="1"/>
</dbReference>
<evidence type="ECO:0000256" key="4">
    <source>
        <dbReference type="ARBA" id="ARBA00023180"/>
    </source>
</evidence>
<keyword evidence="9" id="KW-1185">Reference proteome</keyword>
<dbReference type="KEGG" id="obr:102708514"/>
<dbReference type="OrthoDB" id="664243at2759"/>
<feature type="domain" description="Bifunctional inhibitor/plant lipid transfer protein/seed storage helical" evidence="7">
    <location>
        <begin position="34"/>
        <end position="113"/>
    </location>
</feature>
<name>J3LYL4_ORYBR</name>
<dbReference type="InterPro" id="IPR043325">
    <property type="entry name" value="LTSS"/>
</dbReference>
<gene>
    <name evidence="8" type="primary">LOC102708514</name>
</gene>
<evidence type="ECO:0000256" key="6">
    <source>
        <dbReference type="SAM" id="SignalP"/>
    </source>
</evidence>
<dbReference type="Pfam" id="PF14368">
    <property type="entry name" value="LTP_2"/>
    <property type="match status" value="1"/>
</dbReference>
<dbReference type="Gramene" id="OB04G22390.1">
    <property type="protein sequence ID" value="OB04G22390.1"/>
    <property type="gene ID" value="OB04G22390"/>
</dbReference>
<sequence length="197" mass="19684">MASSAVAASCVVVALLLATVPGAVPQPGGASSSCTGDLLRLLPCLSFVGGNVAAPSDTCCANLGSMVHDEPLCLCQALSQQPGHSVPVPVNMTRAAQLPRLCRLQLPPAATACPGLVPGGAPPPPPPVSVPRPTPNASSTAPSTETPVMPPPPPPQATLPPRTSSQQMPEYSTGIKMVVSCAPVALGFMALLSALAF</sequence>
<dbReference type="GeneID" id="102708514"/>
<comment type="similarity">
    <text evidence="1">Belongs to the plant LTP family.</text>
</comment>
<accession>J3LYL4</accession>
<dbReference type="HOGENOM" id="CLU_1350628_0_0_1"/>
<keyword evidence="4" id="KW-0325">Glycoprotein</keyword>